<keyword evidence="12" id="KW-1185">Reference proteome</keyword>
<dbReference type="NCBIfam" id="TIGR00174">
    <property type="entry name" value="miaA"/>
    <property type="match status" value="1"/>
</dbReference>
<proteinExistence type="inferred from homology"/>
<dbReference type="HAMAP" id="MF_00185">
    <property type="entry name" value="IPP_trans"/>
    <property type="match status" value="1"/>
</dbReference>
<evidence type="ECO:0000313" key="12">
    <source>
        <dbReference type="Proteomes" id="UP000001876"/>
    </source>
</evidence>
<dbReference type="EMBL" id="GG663745">
    <property type="protein sequence ID" value="EEH53639.1"/>
    <property type="molecule type" value="Genomic_DNA"/>
</dbReference>
<organism evidence="12">
    <name type="scientific">Micromonas pusilla (strain CCMP1545)</name>
    <name type="common">Picoplanktonic green alga</name>
    <dbReference type="NCBI Taxonomy" id="564608"/>
    <lineage>
        <taxon>Eukaryota</taxon>
        <taxon>Viridiplantae</taxon>
        <taxon>Chlorophyta</taxon>
        <taxon>Mamiellophyceae</taxon>
        <taxon>Mamiellales</taxon>
        <taxon>Mamiellaceae</taxon>
        <taxon>Micromonas</taxon>
    </lineage>
</organism>
<feature type="non-terminal residue" evidence="11">
    <location>
        <position position="324"/>
    </location>
</feature>
<evidence type="ECO:0000256" key="1">
    <source>
        <dbReference type="ARBA" id="ARBA00001946"/>
    </source>
</evidence>
<evidence type="ECO:0000256" key="10">
    <source>
        <dbReference type="RuleBase" id="RU003785"/>
    </source>
</evidence>
<evidence type="ECO:0000256" key="8">
    <source>
        <dbReference type="ARBA" id="ARBA00022842"/>
    </source>
</evidence>
<accession>C1N2S4</accession>
<dbReference type="GO" id="GO:0005524">
    <property type="term" value="F:ATP binding"/>
    <property type="evidence" value="ECO:0007669"/>
    <property type="project" value="UniProtKB-KW"/>
</dbReference>
<evidence type="ECO:0000256" key="9">
    <source>
        <dbReference type="ARBA" id="ARBA00049563"/>
    </source>
</evidence>
<dbReference type="OrthoDB" id="775260at2759"/>
<keyword evidence="4 10" id="KW-0808">Transferase</keyword>
<evidence type="ECO:0000256" key="3">
    <source>
        <dbReference type="ARBA" id="ARBA00012665"/>
    </source>
</evidence>
<keyword evidence="5" id="KW-0819">tRNA processing</keyword>
<dbReference type="GO" id="GO:0009691">
    <property type="term" value="P:cytokinin biosynthetic process"/>
    <property type="evidence" value="ECO:0007669"/>
    <property type="project" value="TreeGrafter"/>
</dbReference>
<comment type="catalytic activity">
    <reaction evidence="9">
        <text>adenosine(37) in tRNA + dimethylallyl diphosphate = N(6)-dimethylallyladenosine(37) in tRNA + diphosphate</text>
        <dbReference type="Rhea" id="RHEA:26482"/>
        <dbReference type="Rhea" id="RHEA-COMP:10162"/>
        <dbReference type="Rhea" id="RHEA-COMP:10375"/>
        <dbReference type="ChEBI" id="CHEBI:33019"/>
        <dbReference type="ChEBI" id="CHEBI:57623"/>
        <dbReference type="ChEBI" id="CHEBI:74411"/>
        <dbReference type="ChEBI" id="CHEBI:74415"/>
        <dbReference type="EC" id="2.5.1.75"/>
    </reaction>
</comment>
<dbReference type="OMA" id="HEECCHI"/>
<feature type="non-terminal residue" evidence="11">
    <location>
        <position position="1"/>
    </location>
</feature>
<keyword evidence="8" id="KW-0460">Magnesium</keyword>
<dbReference type="GO" id="GO:0052381">
    <property type="term" value="F:tRNA dimethylallyltransferase activity"/>
    <property type="evidence" value="ECO:0007669"/>
    <property type="project" value="UniProtKB-EC"/>
</dbReference>
<gene>
    <name evidence="11" type="ORF">MICPUCDRAFT_3167</name>
</gene>
<dbReference type="RefSeq" id="XP_003061927.1">
    <property type="nucleotide sequence ID" value="XM_003061881.1"/>
</dbReference>
<dbReference type="Gene3D" id="1.10.20.140">
    <property type="match status" value="1"/>
</dbReference>
<dbReference type="InterPro" id="IPR027417">
    <property type="entry name" value="P-loop_NTPase"/>
</dbReference>
<keyword evidence="6 10" id="KW-0547">Nucleotide-binding</keyword>
<evidence type="ECO:0000256" key="5">
    <source>
        <dbReference type="ARBA" id="ARBA00022694"/>
    </source>
</evidence>
<sequence length="324" mass="34567">RVLVLAGPTAVGKTSLSLDLASKLDGEIISADSVQVYRGLDVGSGKLAASERRGIAHHALDVLDPSEDFNAGAFVDLALETVEDVVSRGKVPIVVGGTGMYLRWFVGGRPATPASTPESSRAAKEEVRAAAAAAGWDGALKLLRDAGDPDTADRVATNDWYRVERALEILRASGRPLGSYAPESPPPFDFRCVLLDAPRVQLYRRIDDRVECMVCDGMLDEAAMMMRRGIAPGSTSAASAIGYRQAMEFLAARAAAAAGGGGGGATTEEDLLAFVEKTQRATRAFAKRQLTWFRGEPEGRYRWISASDGEEAAAREAMDAFERD</sequence>
<dbReference type="GO" id="GO:0006400">
    <property type="term" value="P:tRNA modification"/>
    <property type="evidence" value="ECO:0007669"/>
    <property type="project" value="TreeGrafter"/>
</dbReference>
<comment type="cofactor">
    <cofactor evidence="1">
        <name>Mg(2+)</name>
        <dbReference type="ChEBI" id="CHEBI:18420"/>
    </cofactor>
</comment>
<dbReference type="SUPFAM" id="SSF52540">
    <property type="entry name" value="P-loop containing nucleoside triphosphate hydrolases"/>
    <property type="match status" value="2"/>
</dbReference>
<dbReference type="Pfam" id="PF01715">
    <property type="entry name" value="IPPT"/>
    <property type="match status" value="1"/>
</dbReference>
<protein>
    <recommendedName>
        <fullName evidence="3">tRNA dimethylallyltransferase</fullName>
        <ecNumber evidence="3">2.5.1.75</ecNumber>
    </recommendedName>
</protein>
<evidence type="ECO:0000256" key="7">
    <source>
        <dbReference type="ARBA" id="ARBA00022840"/>
    </source>
</evidence>
<keyword evidence="7 10" id="KW-0067">ATP-binding</keyword>
<evidence type="ECO:0000256" key="4">
    <source>
        <dbReference type="ARBA" id="ARBA00022679"/>
    </source>
</evidence>
<comment type="similarity">
    <text evidence="2 10">Belongs to the IPP transferase family.</text>
</comment>
<dbReference type="InterPro" id="IPR018022">
    <property type="entry name" value="IPT"/>
</dbReference>
<evidence type="ECO:0000313" key="11">
    <source>
        <dbReference type="EMBL" id="EEH53639.1"/>
    </source>
</evidence>
<dbReference type="KEGG" id="mpp:MICPUCDRAFT_3167"/>
<evidence type="ECO:0000256" key="6">
    <source>
        <dbReference type="ARBA" id="ARBA00022741"/>
    </source>
</evidence>
<name>C1N2S4_MICPC</name>
<evidence type="ECO:0000256" key="2">
    <source>
        <dbReference type="ARBA" id="ARBA00005842"/>
    </source>
</evidence>
<reference evidence="11 12" key="1">
    <citation type="journal article" date="2009" name="Science">
        <title>Green evolution and dynamic adaptations revealed by genomes of the marine picoeukaryotes Micromonas.</title>
        <authorList>
            <person name="Worden A.Z."/>
            <person name="Lee J.H."/>
            <person name="Mock T."/>
            <person name="Rouze P."/>
            <person name="Simmons M.P."/>
            <person name="Aerts A.L."/>
            <person name="Allen A.E."/>
            <person name="Cuvelier M.L."/>
            <person name="Derelle E."/>
            <person name="Everett M.V."/>
            <person name="Foulon E."/>
            <person name="Grimwood J."/>
            <person name="Gundlach H."/>
            <person name="Henrissat B."/>
            <person name="Napoli C."/>
            <person name="McDonald S.M."/>
            <person name="Parker M.S."/>
            <person name="Rombauts S."/>
            <person name="Salamov A."/>
            <person name="Von Dassow P."/>
            <person name="Badger J.H."/>
            <person name="Coutinho P.M."/>
            <person name="Demir E."/>
            <person name="Dubchak I."/>
            <person name="Gentemann C."/>
            <person name="Eikrem W."/>
            <person name="Gready J.E."/>
            <person name="John U."/>
            <person name="Lanier W."/>
            <person name="Lindquist E.A."/>
            <person name="Lucas S."/>
            <person name="Mayer K.F."/>
            <person name="Moreau H."/>
            <person name="Not F."/>
            <person name="Otillar R."/>
            <person name="Panaud O."/>
            <person name="Pangilinan J."/>
            <person name="Paulsen I."/>
            <person name="Piegu B."/>
            <person name="Poliakov A."/>
            <person name="Robbens S."/>
            <person name="Schmutz J."/>
            <person name="Toulza E."/>
            <person name="Wyss T."/>
            <person name="Zelensky A."/>
            <person name="Zhou K."/>
            <person name="Armbrust E.V."/>
            <person name="Bhattacharya D."/>
            <person name="Goodenough U.W."/>
            <person name="Van de Peer Y."/>
            <person name="Grigoriev I.V."/>
        </authorList>
    </citation>
    <scope>NUCLEOTIDE SEQUENCE [LARGE SCALE GENOMIC DNA]</scope>
    <source>
        <strain evidence="11 12">CCMP1545</strain>
    </source>
</reference>
<dbReference type="Proteomes" id="UP000001876">
    <property type="component" value="Unassembled WGS sequence"/>
</dbReference>
<dbReference type="Gene3D" id="3.40.50.300">
    <property type="entry name" value="P-loop containing nucleotide triphosphate hydrolases"/>
    <property type="match status" value="1"/>
</dbReference>
<dbReference type="GeneID" id="9687367"/>
<dbReference type="InterPro" id="IPR039657">
    <property type="entry name" value="Dimethylallyltransferase"/>
</dbReference>
<dbReference type="STRING" id="564608.C1N2S4"/>
<dbReference type="PANTHER" id="PTHR11088">
    <property type="entry name" value="TRNA DIMETHYLALLYLTRANSFERASE"/>
    <property type="match status" value="1"/>
</dbReference>
<dbReference type="PANTHER" id="PTHR11088:SF60">
    <property type="entry name" value="TRNA DIMETHYLALLYLTRANSFERASE"/>
    <property type="match status" value="1"/>
</dbReference>
<dbReference type="AlphaFoldDB" id="C1N2S4"/>
<dbReference type="EC" id="2.5.1.75" evidence="3"/>
<dbReference type="eggNOG" id="KOG1384">
    <property type="taxonomic scope" value="Eukaryota"/>
</dbReference>